<protein>
    <submittedName>
        <fullName evidence="2">Putative membrane protein</fullName>
    </submittedName>
</protein>
<proteinExistence type="predicted"/>
<dbReference type="InParanoid" id="A0A395JG17"/>
<keyword evidence="3" id="KW-1185">Reference proteome</keyword>
<accession>A0A395JG17</accession>
<feature type="transmembrane region" description="Helical" evidence="1">
    <location>
        <begin position="108"/>
        <end position="128"/>
    </location>
</feature>
<dbReference type="InterPro" id="IPR018723">
    <property type="entry name" value="DUF2254_membrane"/>
</dbReference>
<evidence type="ECO:0000256" key="1">
    <source>
        <dbReference type="SAM" id="Phobius"/>
    </source>
</evidence>
<dbReference type="RefSeq" id="WP_113955324.1">
    <property type="nucleotide sequence ID" value="NZ_QNRT01000005.1"/>
</dbReference>
<gene>
    <name evidence="2" type="ORF">DFR28_10560</name>
</gene>
<organism evidence="2 3">
    <name type="scientific">Arenicella xantha</name>
    <dbReference type="NCBI Taxonomy" id="644221"/>
    <lineage>
        <taxon>Bacteria</taxon>
        <taxon>Pseudomonadati</taxon>
        <taxon>Pseudomonadota</taxon>
        <taxon>Gammaproteobacteria</taxon>
        <taxon>Arenicellales</taxon>
        <taxon>Arenicellaceae</taxon>
        <taxon>Arenicella</taxon>
    </lineage>
</organism>
<dbReference type="EMBL" id="QNRT01000005">
    <property type="protein sequence ID" value="RBP48722.1"/>
    <property type="molecule type" value="Genomic_DNA"/>
</dbReference>
<evidence type="ECO:0000313" key="2">
    <source>
        <dbReference type="EMBL" id="RBP48722.1"/>
    </source>
</evidence>
<name>A0A395JG17_9GAMM</name>
<comment type="caution">
    <text evidence="2">The sequence shown here is derived from an EMBL/GenBank/DDBJ whole genome shotgun (WGS) entry which is preliminary data.</text>
</comment>
<dbReference type="Proteomes" id="UP000253083">
    <property type="component" value="Unassembled WGS sequence"/>
</dbReference>
<dbReference type="Pfam" id="PF10011">
    <property type="entry name" value="DUF2254"/>
    <property type="match status" value="1"/>
</dbReference>
<feature type="transmembrane region" description="Helical" evidence="1">
    <location>
        <begin position="140"/>
        <end position="164"/>
    </location>
</feature>
<feature type="transmembrane region" description="Helical" evidence="1">
    <location>
        <begin position="62"/>
        <end position="87"/>
    </location>
</feature>
<feature type="transmembrane region" description="Helical" evidence="1">
    <location>
        <begin position="21"/>
        <end position="42"/>
    </location>
</feature>
<sequence length="433" mass="47357">MKLWLFQVMFNIRHSYWFIPSAMAIAAIALAVIMVAADIYFLPDIPSGYEWLFSSQPDGARAILSTVAGSTITVAGVVFSMTIMSVSHATANYGSRLLLRFLDDRRNQFSLGTFTATFIYCLLVLRTVSNADSGADGTDFVPHLAIFVALGLSLMSVAVLIAFIHHVPDTIHIGGITADRGRALSERLDTTFPAEPSDSVDIAFDDASSHTVASENSGYMQALDIDGLVKFARQRDITLQVLKMPGQFITHNAPVFKVAGSLDDFSDCANEMRQYFSLGRQRTPSQDILFLIEELVQIAARALSPGINDPFTANTCMDWLGNGVATVANRPRRAGVVRDSDDAARVFLTAFDFDDLCDAVFSSLRSYTSQDYNASMHMASVFELILSTTIPGANRNAVQRHAEHYLEDSLTACRSTVDAAKLKSAYTALLETH</sequence>
<keyword evidence="1" id="KW-0812">Transmembrane</keyword>
<keyword evidence="1" id="KW-0472">Membrane</keyword>
<dbReference type="OrthoDB" id="2955631at2"/>
<evidence type="ECO:0000313" key="3">
    <source>
        <dbReference type="Proteomes" id="UP000253083"/>
    </source>
</evidence>
<keyword evidence="1" id="KW-1133">Transmembrane helix</keyword>
<dbReference type="AlphaFoldDB" id="A0A395JG17"/>
<reference evidence="2 3" key="1">
    <citation type="submission" date="2018-06" db="EMBL/GenBank/DDBJ databases">
        <title>Genomic Encyclopedia of Type Strains, Phase IV (KMG-IV): sequencing the most valuable type-strain genomes for metagenomic binning, comparative biology and taxonomic classification.</title>
        <authorList>
            <person name="Goeker M."/>
        </authorList>
    </citation>
    <scope>NUCLEOTIDE SEQUENCE [LARGE SCALE GENOMIC DNA]</scope>
    <source>
        <strain evidence="2 3">DSM 24032</strain>
    </source>
</reference>